<keyword evidence="1" id="KW-0677">Repeat</keyword>
<feature type="compositionally biased region" description="Low complexity" evidence="4">
    <location>
        <begin position="664"/>
        <end position="677"/>
    </location>
</feature>
<dbReference type="AlphaFoldDB" id="G7YGJ2"/>
<dbReference type="PROSITE" id="PS50102">
    <property type="entry name" value="RRM"/>
    <property type="match status" value="2"/>
</dbReference>
<evidence type="ECO:0000313" key="6">
    <source>
        <dbReference type="EMBL" id="GAA52075.1"/>
    </source>
</evidence>
<dbReference type="GO" id="GO:0003723">
    <property type="term" value="F:RNA binding"/>
    <property type="evidence" value="ECO:0007669"/>
    <property type="project" value="UniProtKB-UniRule"/>
</dbReference>
<feature type="region of interest" description="Disordered" evidence="4">
    <location>
        <begin position="414"/>
        <end position="454"/>
    </location>
</feature>
<dbReference type="InterPro" id="IPR000504">
    <property type="entry name" value="RRM_dom"/>
</dbReference>
<evidence type="ECO:0000313" key="7">
    <source>
        <dbReference type="Proteomes" id="UP000008909"/>
    </source>
</evidence>
<feature type="compositionally biased region" description="Basic residues" evidence="4">
    <location>
        <begin position="20"/>
        <end position="29"/>
    </location>
</feature>
<evidence type="ECO:0000259" key="5">
    <source>
        <dbReference type="PROSITE" id="PS50102"/>
    </source>
</evidence>
<dbReference type="Gene3D" id="3.30.70.330">
    <property type="match status" value="2"/>
</dbReference>
<feature type="compositionally biased region" description="Basic and acidic residues" evidence="4">
    <location>
        <begin position="105"/>
        <end position="118"/>
    </location>
</feature>
<dbReference type="SUPFAM" id="SSF54928">
    <property type="entry name" value="RNA-binding domain, RBD"/>
    <property type="match status" value="1"/>
</dbReference>
<reference key="2">
    <citation type="submission" date="2011-10" db="EMBL/GenBank/DDBJ databases">
        <title>The genome and transcriptome sequence of Clonorchis sinensis provide insights into the carcinogenic liver fluke.</title>
        <authorList>
            <person name="Wang X."/>
            <person name="Huang Y."/>
            <person name="Chen W."/>
            <person name="Liu H."/>
            <person name="Guo L."/>
            <person name="Chen Y."/>
            <person name="Luo F."/>
            <person name="Zhou W."/>
            <person name="Sun J."/>
            <person name="Mao Q."/>
            <person name="Liang P."/>
            <person name="Zhou C."/>
            <person name="Tian Y."/>
            <person name="Men J."/>
            <person name="Lv X."/>
            <person name="Huang L."/>
            <person name="Zhou J."/>
            <person name="Hu Y."/>
            <person name="Li R."/>
            <person name="Zhang F."/>
            <person name="Lei H."/>
            <person name="Li X."/>
            <person name="Hu X."/>
            <person name="Liang C."/>
            <person name="Xu J."/>
            <person name="Wu Z."/>
            <person name="Yu X."/>
        </authorList>
    </citation>
    <scope>NUCLEOTIDE SEQUENCE</scope>
    <source>
        <strain>Henan</strain>
    </source>
</reference>
<dbReference type="SMART" id="SM00360">
    <property type="entry name" value="RRM"/>
    <property type="match status" value="2"/>
</dbReference>
<organism evidence="6 7">
    <name type="scientific">Clonorchis sinensis</name>
    <name type="common">Chinese liver fluke</name>
    <dbReference type="NCBI Taxonomy" id="79923"/>
    <lineage>
        <taxon>Eukaryota</taxon>
        <taxon>Metazoa</taxon>
        <taxon>Spiralia</taxon>
        <taxon>Lophotrochozoa</taxon>
        <taxon>Platyhelminthes</taxon>
        <taxon>Trematoda</taxon>
        <taxon>Digenea</taxon>
        <taxon>Opisthorchiida</taxon>
        <taxon>Opisthorchiata</taxon>
        <taxon>Opisthorchiidae</taxon>
        <taxon>Clonorchis</taxon>
    </lineage>
</organism>
<dbReference type="InterPro" id="IPR035979">
    <property type="entry name" value="RBD_domain_sf"/>
</dbReference>
<feature type="compositionally biased region" description="Basic and acidic residues" evidence="4">
    <location>
        <begin position="183"/>
        <end position="204"/>
    </location>
</feature>
<protein>
    <submittedName>
        <fullName evidence="6">Nucleolin</fullName>
    </submittedName>
</protein>
<gene>
    <name evidence="6" type="ORF">CLF_107305</name>
</gene>
<feature type="compositionally biased region" description="Acidic residues" evidence="4">
    <location>
        <begin position="580"/>
        <end position="608"/>
    </location>
</feature>
<keyword evidence="2 3" id="KW-0694">RNA-binding</keyword>
<proteinExistence type="predicted"/>
<feature type="compositionally biased region" description="Basic residues" evidence="4">
    <location>
        <begin position="55"/>
        <end position="65"/>
    </location>
</feature>
<dbReference type="Pfam" id="PF00076">
    <property type="entry name" value="RRM_1"/>
    <property type="match status" value="2"/>
</dbReference>
<feature type="compositionally biased region" description="Acidic residues" evidence="4">
    <location>
        <begin position="144"/>
        <end position="158"/>
    </location>
</feature>
<evidence type="ECO:0000256" key="1">
    <source>
        <dbReference type="ARBA" id="ARBA00022737"/>
    </source>
</evidence>
<dbReference type="InterPro" id="IPR012677">
    <property type="entry name" value="Nucleotide-bd_a/b_plait_sf"/>
</dbReference>
<feature type="region of interest" description="Disordered" evidence="4">
    <location>
        <begin position="20"/>
        <end position="216"/>
    </location>
</feature>
<keyword evidence="7" id="KW-1185">Reference proteome</keyword>
<dbReference type="PANTHER" id="PTHR24012">
    <property type="entry name" value="RNA BINDING PROTEIN"/>
    <property type="match status" value="1"/>
</dbReference>
<dbReference type="CDD" id="cd00590">
    <property type="entry name" value="RRM_SF"/>
    <property type="match status" value="1"/>
</dbReference>
<feature type="domain" description="RRM" evidence="5">
    <location>
        <begin position="337"/>
        <end position="411"/>
    </location>
</feature>
<feature type="compositionally biased region" description="Basic and acidic residues" evidence="4">
    <location>
        <begin position="532"/>
        <end position="541"/>
    </location>
</feature>
<accession>G7YGJ2</accession>
<evidence type="ECO:0000256" key="3">
    <source>
        <dbReference type="PROSITE-ProRule" id="PRU00176"/>
    </source>
</evidence>
<evidence type="ECO:0000256" key="4">
    <source>
        <dbReference type="SAM" id="MobiDB-lite"/>
    </source>
</evidence>
<feature type="domain" description="RRM" evidence="5">
    <location>
        <begin position="248"/>
        <end position="323"/>
    </location>
</feature>
<feature type="region of interest" description="Disordered" evidence="4">
    <location>
        <begin position="519"/>
        <end position="639"/>
    </location>
</feature>
<evidence type="ECO:0000256" key="2">
    <source>
        <dbReference type="ARBA" id="ARBA00022884"/>
    </source>
</evidence>
<feature type="compositionally biased region" description="Polar residues" evidence="4">
    <location>
        <begin position="414"/>
        <end position="431"/>
    </location>
</feature>
<name>G7YGJ2_CLOSI</name>
<feature type="region of interest" description="Disordered" evidence="4">
    <location>
        <begin position="662"/>
        <end position="701"/>
    </location>
</feature>
<dbReference type="Proteomes" id="UP000008909">
    <property type="component" value="Unassembled WGS sequence"/>
</dbReference>
<sequence>MSKKSKKGLSVAPKICAKLKTKKTKKKAKKLAEGVKLQASKPASGQGQILSKSGSKQKKQKKNKRNGGAIHVHQRNLKVSPKSKATFGAASSDSEPELINPQWHLGDHPGKTRNKGYEAKSSLSDGEHSALDPSAEDAQSSDLDVSESDIDEELDESELNSLLLNKTDGSTEGSSEEEESERSEEKPNSLEAQPVKKKEDEKTRSKVPKTHTAVAVDVSSMRESPLSLNNRAGLLKEIERRSVDLASRSLYVAPVPANCSLDLLKQLSPSALACRLSYNTHSKTCRKYAFLEYGDSQSATAARKSLMGRLFAGRTVSTQPGRPQYLASQGSECVEWRRLFITGLHQTTTKADLQQMFPKAQEVDYPFHARGHPLGYALVKFVNDDVAFEAFVNTHKRVIKGQTISVNYVINSNKNAKTDKTGSSPLPTTTELPVPSKHIPELKRPVSSSIDLGPATKKPKVLIQPIQEAIPDAEDSPLHSNVLSEGPDLDTDDFLIRPASSKAVPDAKSSHILSKLVHSRKAALSENSKVIPSKEESNKAEDDGDEDVGNEGNGSDDTSDSDSCESLAGDSTDPDSATLSEDDDDDDEDEQEEEEEEDIGDDDDDEPENTEKEVLSNGLFQCPPTAEEQAALEASEDSLGEEVDNALGAVMHARRSAMRALKNAGSSKRAWSASSTSKGQKIQSGNKGFKPFMLPIPSKRN</sequence>
<reference evidence="6" key="1">
    <citation type="journal article" date="2011" name="Genome Biol.">
        <title>The draft genome of the carcinogenic human liver fluke Clonorchis sinensis.</title>
        <authorList>
            <person name="Wang X."/>
            <person name="Chen W."/>
            <person name="Huang Y."/>
            <person name="Sun J."/>
            <person name="Men J."/>
            <person name="Liu H."/>
            <person name="Luo F."/>
            <person name="Guo L."/>
            <person name="Lv X."/>
            <person name="Deng C."/>
            <person name="Zhou C."/>
            <person name="Fan Y."/>
            <person name="Li X."/>
            <person name="Huang L."/>
            <person name="Hu Y."/>
            <person name="Liang C."/>
            <person name="Hu X."/>
            <person name="Xu J."/>
            <person name="Yu X."/>
        </authorList>
    </citation>
    <scope>NUCLEOTIDE SEQUENCE [LARGE SCALE GENOMIC DNA]</scope>
    <source>
        <strain evidence="6">Henan</strain>
    </source>
</reference>
<dbReference type="EMBL" id="DF143237">
    <property type="protein sequence ID" value="GAA52075.1"/>
    <property type="molecule type" value="Genomic_DNA"/>
</dbReference>
<feature type="compositionally biased region" description="Low complexity" evidence="4">
    <location>
        <begin position="44"/>
        <end position="54"/>
    </location>
</feature>